<evidence type="ECO:0000256" key="4">
    <source>
        <dbReference type="ARBA" id="ARBA00023125"/>
    </source>
</evidence>
<keyword evidence="10" id="KW-1185">Reference proteome</keyword>
<dbReference type="PANTHER" id="PTHR35807:SF1">
    <property type="entry name" value="TRANSCRIPTIONAL REGULATOR REDD"/>
    <property type="match status" value="1"/>
</dbReference>
<dbReference type="InterPro" id="IPR001867">
    <property type="entry name" value="OmpR/PhoB-type_DNA-bd"/>
</dbReference>
<dbReference type="SUPFAM" id="SSF48452">
    <property type="entry name" value="TPR-like"/>
    <property type="match status" value="1"/>
</dbReference>
<dbReference type="InterPro" id="IPR051677">
    <property type="entry name" value="AfsR-DnrI-RedD_regulator"/>
</dbReference>
<dbReference type="SMART" id="SM01043">
    <property type="entry name" value="BTAD"/>
    <property type="match status" value="1"/>
</dbReference>
<dbReference type="Gene3D" id="1.25.40.10">
    <property type="entry name" value="Tetratricopeptide repeat domain"/>
    <property type="match status" value="1"/>
</dbReference>
<keyword evidence="2" id="KW-0902">Two-component regulatory system</keyword>
<dbReference type="Pfam" id="PF00486">
    <property type="entry name" value="Trans_reg_C"/>
    <property type="match status" value="1"/>
</dbReference>
<comment type="caution">
    <text evidence="9">The sequence shown here is derived from an EMBL/GenBank/DDBJ whole genome shotgun (WGS) entry which is preliminary data.</text>
</comment>
<dbReference type="Proteomes" id="UP001499895">
    <property type="component" value="Unassembled WGS sequence"/>
</dbReference>
<accession>A0ABN0ZE37</accession>
<proteinExistence type="inferred from homology"/>
<comment type="similarity">
    <text evidence="1">Belongs to the AfsR/DnrI/RedD regulatory family.</text>
</comment>
<keyword evidence="5" id="KW-0804">Transcription</keyword>
<dbReference type="SMART" id="SM00862">
    <property type="entry name" value="Trans_reg_C"/>
    <property type="match status" value="1"/>
</dbReference>
<evidence type="ECO:0000256" key="5">
    <source>
        <dbReference type="ARBA" id="ARBA00023163"/>
    </source>
</evidence>
<dbReference type="CDD" id="cd15831">
    <property type="entry name" value="BTAD"/>
    <property type="match status" value="1"/>
</dbReference>
<evidence type="ECO:0000256" key="6">
    <source>
        <dbReference type="PROSITE-ProRule" id="PRU01091"/>
    </source>
</evidence>
<protein>
    <recommendedName>
        <fullName evidence="8">OmpR/PhoB-type domain-containing protein</fullName>
    </recommendedName>
</protein>
<evidence type="ECO:0000313" key="10">
    <source>
        <dbReference type="Proteomes" id="UP001499895"/>
    </source>
</evidence>
<dbReference type="InterPro" id="IPR036388">
    <property type="entry name" value="WH-like_DNA-bd_sf"/>
</dbReference>
<dbReference type="InterPro" id="IPR016032">
    <property type="entry name" value="Sig_transdc_resp-reg_C-effctor"/>
</dbReference>
<evidence type="ECO:0000313" key="9">
    <source>
        <dbReference type="EMBL" id="GAA0444750.1"/>
    </source>
</evidence>
<organism evidence="9 10">
    <name type="scientific">Streptomyces stramineus</name>
    <dbReference type="NCBI Taxonomy" id="173861"/>
    <lineage>
        <taxon>Bacteria</taxon>
        <taxon>Bacillati</taxon>
        <taxon>Actinomycetota</taxon>
        <taxon>Actinomycetes</taxon>
        <taxon>Kitasatosporales</taxon>
        <taxon>Streptomycetaceae</taxon>
        <taxon>Streptomyces</taxon>
    </lineage>
</organism>
<evidence type="ECO:0000256" key="1">
    <source>
        <dbReference type="ARBA" id="ARBA00005820"/>
    </source>
</evidence>
<dbReference type="InterPro" id="IPR011990">
    <property type="entry name" value="TPR-like_helical_dom_sf"/>
</dbReference>
<evidence type="ECO:0000256" key="2">
    <source>
        <dbReference type="ARBA" id="ARBA00023012"/>
    </source>
</evidence>
<dbReference type="RefSeq" id="WP_344084497.1">
    <property type="nucleotide sequence ID" value="NZ_BAAAHB010000002.1"/>
</dbReference>
<sequence length="268" mass="29773">MTVAGIHILGPQRIELKNTEIVLSGAKLRSILAVLALRAESEVRRDELIEELDLIRTAGDAINAVHAHVARLRRWLQRHGGNADLLETVNSGYRLNIDRDAVDAHRFVRLVERALNLAPGTPSVVATILEDALSLWQGDALIDALEGPLVATAADELHRWRAAARETLIDAWLSLDHHQKVVLNARKFISEDPLNESMRARHIIALQRMGRHAEATEAYHDAETVLSRELGIRPGAELRATSDPATRFTPVSGGRQRQRERIMIGARS</sequence>
<evidence type="ECO:0000256" key="7">
    <source>
        <dbReference type="SAM" id="MobiDB-lite"/>
    </source>
</evidence>
<gene>
    <name evidence="9" type="ORF">GCM10009544_04400</name>
</gene>
<dbReference type="Gene3D" id="1.10.10.10">
    <property type="entry name" value="Winged helix-like DNA-binding domain superfamily/Winged helix DNA-binding domain"/>
    <property type="match status" value="1"/>
</dbReference>
<dbReference type="Pfam" id="PF03704">
    <property type="entry name" value="BTAD"/>
    <property type="match status" value="1"/>
</dbReference>
<dbReference type="InterPro" id="IPR005158">
    <property type="entry name" value="BTAD"/>
</dbReference>
<dbReference type="SUPFAM" id="SSF46894">
    <property type="entry name" value="C-terminal effector domain of the bipartite response regulators"/>
    <property type="match status" value="1"/>
</dbReference>
<evidence type="ECO:0000259" key="8">
    <source>
        <dbReference type="PROSITE" id="PS51755"/>
    </source>
</evidence>
<keyword evidence="4 6" id="KW-0238">DNA-binding</keyword>
<dbReference type="PANTHER" id="PTHR35807">
    <property type="entry name" value="TRANSCRIPTIONAL REGULATOR REDD-RELATED"/>
    <property type="match status" value="1"/>
</dbReference>
<dbReference type="EMBL" id="BAAAHB010000002">
    <property type="protein sequence ID" value="GAA0444750.1"/>
    <property type="molecule type" value="Genomic_DNA"/>
</dbReference>
<keyword evidence="3" id="KW-0805">Transcription regulation</keyword>
<name>A0ABN0ZE37_9ACTN</name>
<feature type="domain" description="OmpR/PhoB-type" evidence="8">
    <location>
        <begin position="1"/>
        <end position="97"/>
    </location>
</feature>
<feature type="DNA-binding region" description="OmpR/PhoB-type" evidence="6">
    <location>
        <begin position="1"/>
        <end position="97"/>
    </location>
</feature>
<evidence type="ECO:0000256" key="3">
    <source>
        <dbReference type="ARBA" id="ARBA00023015"/>
    </source>
</evidence>
<dbReference type="PROSITE" id="PS51755">
    <property type="entry name" value="OMPR_PHOB"/>
    <property type="match status" value="1"/>
</dbReference>
<feature type="region of interest" description="Disordered" evidence="7">
    <location>
        <begin position="242"/>
        <end position="268"/>
    </location>
</feature>
<reference evidence="9 10" key="1">
    <citation type="journal article" date="2019" name="Int. J. Syst. Evol. Microbiol.">
        <title>The Global Catalogue of Microorganisms (GCM) 10K type strain sequencing project: providing services to taxonomists for standard genome sequencing and annotation.</title>
        <authorList>
            <consortium name="The Broad Institute Genomics Platform"/>
            <consortium name="The Broad Institute Genome Sequencing Center for Infectious Disease"/>
            <person name="Wu L."/>
            <person name="Ma J."/>
        </authorList>
    </citation>
    <scope>NUCLEOTIDE SEQUENCE [LARGE SCALE GENOMIC DNA]</scope>
    <source>
        <strain evidence="9 10">JCM 10649</strain>
    </source>
</reference>